<sequence length="236" mass="26745">MQDYSYIGSELELFSQAYNWKNYYGNLIQKYLQGRVLEVGAGIGATTEFLCKGHQKEWLCLEPDPILTEKIDLKISVGRVPACCKSRVGTSADLVSSDRFDTIIYMDVLEHIKDDLTEVKTVTQHLSAGGYLIVLAPAHQWLFTPFDRAIGHYRRYNKQSLASTIPRSLNCIQLIYLDSIGLLASLGNRFVLKSKTPTKQQIQLWDKVMVPLSRSIDPILQYSLGKSVLGIWQKQI</sequence>
<organism evidence="1 2">
    <name type="scientific">Scytonema millei VB511283</name>
    <dbReference type="NCBI Taxonomy" id="1245923"/>
    <lineage>
        <taxon>Bacteria</taxon>
        <taxon>Bacillati</taxon>
        <taxon>Cyanobacteriota</taxon>
        <taxon>Cyanophyceae</taxon>
        <taxon>Nostocales</taxon>
        <taxon>Scytonemataceae</taxon>
        <taxon>Scytonema</taxon>
    </lineage>
</organism>
<reference evidence="1 2" key="1">
    <citation type="journal article" date="2015" name="Genome Announc.">
        <title>Draft Genome Sequence of the Terrestrial Cyanobacterium Scytonema millei VB511283, Isolated from Eastern India.</title>
        <authorList>
            <person name="Sen D."/>
            <person name="Chandrababunaidu M.M."/>
            <person name="Singh D."/>
            <person name="Sanghi N."/>
            <person name="Ghorai A."/>
            <person name="Mishra G.P."/>
            <person name="Madduluri M."/>
            <person name="Adhikary S.P."/>
            <person name="Tripathy S."/>
        </authorList>
    </citation>
    <scope>NUCLEOTIDE SEQUENCE [LARGE SCALE GENOMIC DNA]</scope>
    <source>
        <strain evidence="1 2">VB511283</strain>
    </source>
</reference>
<protein>
    <submittedName>
        <fullName evidence="1">Class I SAM-dependent methyltransferase</fullName>
    </submittedName>
</protein>
<dbReference type="Pfam" id="PF13489">
    <property type="entry name" value="Methyltransf_23"/>
    <property type="match status" value="1"/>
</dbReference>
<dbReference type="GO" id="GO:0032259">
    <property type="term" value="P:methylation"/>
    <property type="evidence" value="ECO:0007669"/>
    <property type="project" value="UniProtKB-KW"/>
</dbReference>
<keyword evidence="2" id="KW-1185">Reference proteome</keyword>
<evidence type="ECO:0000313" key="1">
    <source>
        <dbReference type="EMBL" id="NHC33581.1"/>
    </source>
</evidence>
<dbReference type="Proteomes" id="UP000031532">
    <property type="component" value="Unassembled WGS sequence"/>
</dbReference>
<dbReference type="GO" id="GO:0008168">
    <property type="term" value="F:methyltransferase activity"/>
    <property type="evidence" value="ECO:0007669"/>
    <property type="project" value="UniProtKB-KW"/>
</dbReference>
<dbReference type="OrthoDB" id="9810247at2"/>
<dbReference type="RefSeq" id="WP_039715127.1">
    <property type="nucleotide sequence ID" value="NZ_JTJC03000001.1"/>
</dbReference>
<proteinExistence type="predicted"/>
<dbReference type="SUPFAM" id="SSF53335">
    <property type="entry name" value="S-adenosyl-L-methionine-dependent methyltransferases"/>
    <property type="match status" value="1"/>
</dbReference>
<dbReference type="CDD" id="cd02440">
    <property type="entry name" value="AdoMet_MTases"/>
    <property type="match status" value="1"/>
</dbReference>
<accession>A0A9X5E192</accession>
<comment type="caution">
    <text evidence="1">The sequence shown here is derived from an EMBL/GenBank/DDBJ whole genome shotgun (WGS) entry which is preliminary data.</text>
</comment>
<gene>
    <name evidence="1" type="ORF">QH73_0002700</name>
</gene>
<dbReference type="EMBL" id="JTJC03000001">
    <property type="protein sequence ID" value="NHC33581.1"/>
    <property type="molecule type" value="Genomic_DNA"/>
</dbReference>
<evidence type="ECO:0000313" key="2">
    <source>
        <dbReference type="Proteomes" id="UP000031532"/>
    </source>
</evidence>
<dbReference type="AlphaFoldDB" id="A0A9X5E192"/>
<name>A0A9X5E192_9CYAN</name>
<dbReference type="InterPro" id="IPR029063">
    <property type="entry name" value="SAM-dependent_MTases_sf"/>
</dbReference>
<dbReference type="Gene3D" id="3.40.50.150">
    <property type="entry name" value="Vaccinia Virus protein VP39"/>
    <property type="match status" value="1"/>
</dbReference>
<keyword evidence="1" id="KW-0808">Transferase</keyword>
<keyword evidence="1" id="KW-0489">Methyltransferase</keyword>